<dbReference type="AlphaFoldDB" id="A0A445C3D8"/>
<dbReference type="Gramene" id="arahy.Tifrunner.gnm2.ann2.Ah07g029300.1">
    <property type="protein sequence ID" value="arahy.Tifrunner.gnm2.ann2.Ah07g029300.1-CDS-1"/>
    <property type="gene ID" value="arahy.Tifrunner.gnm2.ann2.Ah07g029300"/>
</dbReference>
<dbReference type="Proteomes" id="UP000289738">
    <property type="component" value="Chromosome A07"/>
</dbReference>
<comment type="similarity">
    <text evidence="2">Belongs to the Tim17/Tim22/Tim23 family.</text>
</comment>
<accession>A0A445C3D8</accession>
<dbReference type="GO" id="GO:0030150">
    <property type="term" value="P:protein import into mitochondrial matrix"/>
    <property type="evidence" value="ECO:0007669"/>
    <property type="project" value="TreeGrafter"/>
</dbReference>
<dbReference type="GO" id="GO:0005744">
    <property type="term" value="C:TIM23 mitochondrial import inner membrane translocase complex"/>
    <property type="evidence" value="ECO:0007669"/>
    <property type="project" value="TreeGrafter"/>
</dbReference>
<evidence type="ECO:0000313" key="8">
    <source>
        <dbReference type="EMBL" id="RYR45409.1"/>
    </source>
</evidence>
<evidence type="ECO:0000256" key="2">
    <source>
        <dbReference type="ARBA" id="ARBA00008444"/>
    </source>
</evidence>
<evidence type="ECO:0000256" key="3">
    <source>
        <dbReference type="ARBA" id="ARBA00022692"/>
    </source>
</evidence>
<keyword evidence="9" id="KW-1185">Reference proteome</keyword>
<evidence type="ECO:0008006" key="10">
    <source>
        <dbReference type="Google" id="ProtNLM"/>
    </source>
</evidence>
<dbReference type="PANTHER" id="PTHR10485">
    <property type="entry name" value="MITOCHONDRIAL IMPORT INNER MEMBRANE TRANSLOCASE SUBUNIT TIM-17"/>
    <property type="match status" value="1"/>
</dbReference>
<evidence type="ECO:0000256" key="5">
    <source>
        <dbReference type="ARBA" id="ARBA00022989"/>
    </source>
</evidence>
<evidence type="ECO:0000256" key="6">
    <source>
        <dbReference type="ARBA" id="ARBA00023128"/>
    </source>
</evidence>
<dbReference type="SMR" id="A0A445C3D8"/>
<keyword evidence="7" id="KW-0472">Membrane</keyword>
<evidence type="ECO:0000256" key="7">
    <source>
        <dbReference type="ARBA" id="ARBA00023136"/>
    </source>
</evidence>
<dbReference type="STRING" id="3818.A0A445C3D8"/>
<evidence type="ECO:0000256" key="4">
    <source>
        <dbReference type="ARBA" id="ARBA00022792"/>
    </source>
</evidence>
<keyword evidence="6" id="KW-0496">Mitochondrion</keyword>
<name>A0A445C3D8_ARAHY</name>
<dbReference type="Pfam" id="PF02466">
    <property type="entry name" value="Tim17"/>
    <property type="match status" value="1"/>
</dbReference>
<evidence type="ECO:0000256" key="1">
    <source>
        <dbReference type="ARBA" id="ARBA00004448"/>
    </source>
</evidence>
<keyword evidence="3" id="KW-0812">Transmembrane</keyword>
<comment type="subcellular location">
    <subcellularLocation>
        <location evidence="1">Mitochondrion inner membrane</location>
        <topology evidence="1">Multi-pass membrane protein</topology>
    </subcellularLocation>
</comment>
<dbReference type="OrthoDB" id="688470at2759"/>
<evidence type="ECO:0000313" key="9">
    <source>
        <dbReference type="Proteomes" id="UP000289738"/>
    </source>
</evidence>
<comment type="caution">
    <text evidence="8">The sequence shown here is derived from an EMBL/GenBank/DDBJ whole genome shotgun (WGS) entry which is preliminary data.</text>
</comment>
<keyword evidence="4" id="KW-0999">Mitochondrion inner membrane</keyword>
<protein>
    <recommendedName>
        <fullName evidence="10">Mitochondrial import inner membrane translocase subunit</fullName>
    </recommendedName>
</protein>
<sequence>MASYGSETPEKELRQWLEANVQETGCAFKYALVGGSIFHFFKGLYRSPNGARLIGAWHAMGVNAPRVAGKFGAWFALSTAVDIALGYARQKDDLWNPIASTTIPTVLLCMHRGRAATLGFASLAAGLTVAMELSIPIGRRYIAELDDKKCRHGRCGK</sequence>
<dbReference type="EMBL" id="SDMP01000007">
    <property type="protein sequence ID" value="RYR45409.1"/>
    <property type="molecule type" value="Genomic_DNA"/>
</dbReference>
<gene>
    <name evidence="8" type="ORF">Ahy_A07g031242</name>
</gene>
<dbReference type="GO" id="GO:0008320">
    <property type="term" value="F:protein transmembrane transporter activity"/>
    <property type="evidence" value="ECO:0007669"/>
    <property type="project" value="TreeGrafter"/>
</dbReference>
<keyword evidence="5" id="KW-1133">Transmembrane helix</keyword>
<proteinExistence type="inferred from homology"/>
<dbReference type="PANTHER" id="PTHR10485:SF24">
    <property type="entry name" value="MITOCHONDRIAL IMPORT INNER MEMBRANE TRANSLOCASE SUBUNIT TIM22"/>
    <property type="match status" value="1"/>
</dbReference>
<organism evidence="8 9">
    <name type="scientific">Arachis hypogaea</name>
    <name type="common">Peanut</name>
    <dbReference type="NCBI Taxonomy" id="3818"/>
    <lineage>
        <taxon>Eukaryota</taxon>
        <taxon>Viridiplantae</taxon>
        <taxon>Streptophyta</taxon>
        <taxon>Embryophyta</taxon>
        <taxon>Tracheophyta</taxon>
        <taxon>Spermatophyta</taxon>
        <taxon>Magnoliopsida</taxon>
        <taxon>eudicotyledons</taxon>
        <taxon>Gunneridae</taxon>
        <taxon>Pentapetalae</taxon>
        <taxon>rosids</taxon>
        <taxon>fabids</taxon>
        <taxon>Fabales</taxon>
        <taxon>Fabaceae</taxon>
        <taxon>Papilionoideae</taxon>
        <taxon>50 kb inversion clade</taxon>
        <taxon>dalbergioids sensu lato</taxon>
        <taxon>Dalbergieae</taxon>
        <taxon>Pterocarpus clade</taxon>
        <taxon>Arachis</taxon>
    </lineage>
</organism>
<reference evidence="8 9" key="1">
    <citation type="submission" date="2019-01" db="EMBL/GenBank/DDBJ databases">
        <title>Sequencing of cultivated peanut Arachis hypogaea provides insights into genome evolution and oil improvement.</title>
        <authorList>
            <person name="Chen X."/>
        </authorList>
    </citation>
    <scope>NUCLEOTIDE SEQUENCE [LARGE SCALE GENOMIC DNA]</scope>
    <source>
        <strain evidence="9">cv. Fuhuasheng</strain>
        <tissue evidence="8">Leaves</tissue>
    </source>
</reference>